<dbReference type="STRING" id="370526.SAMN04489835_2455"/>
<accession>A0A1H6JVC5</accession>
<dbReference type="PANTHER" id="PTHR33973:SF4">
    <property type="entry name" value="OS07G0153300 PROTEIN"/>
    <property type="match status" value="1"/>
</dbReference>
<evidence type="ECO:0000313" key="1">
    <source>
        <dbReference type="EMBL" id="SEH64965.1"/>
    </source>
</evidence>
<dbReference type="InterPro" id="IPR010775">
    <property type="entry name" value="DUF1365"/>
</dbReference>
<evidence type="ECO:0000313" key="2">
    <source>
        <dbReference type="Proteomes" id="UP000182915"/>
    </source>
</evidence>
<evidence type="ECO:0008006" key="3">
    <source>
        <dbReference type="Google" id="ProtNLM"/>
    </source>
</evidence>
<dbReference type="PANTHER" id="PTHR33973">
    <property type="entry name" value="OS07G0153300 PROTEIN"/>
    <property type="match status" value="1"/>
</dbReference>
<proteinExistence type="predicted"/>
<sequence length="254" mass="28711">MDPCLYRTRITHLRRAPVHHYFEHHGYSWYVDVDRLPSMPRWLRPFARFDPDDHLEGTPGDTLRERVDAFLGAHGIELTGGRITALLQARVLGYVFNPVTLYWCHDADGVVRHVVMEMHNNRGGRHAYLLPPGPDGMSLAPKKLRVSPFNGADGHYLVRAPHPDEELDVTVSLHRHDEPAFVATVRGTRRAATLRAVLRLQFTAPLAPLMTAVDLRVQHLTLWLRRVPVVRDTGRVIESCPASTSLVTHAATSR</sequence>
<organism evidence="1 2">
    <name type="scientific">Mycolicibacterium rutilum</name>
    <name type="common">Mycobacterium rutilum</name>
    <dbReference type="NCBI Taxonomy" id="370526"/>
    <lineage>
        <taxon>Bacteria</taxon>
        <taxon>Bacillati</taxon>
        <taxon>Actinomycetota</taxon>
        <taxon>Actinomycetes</taxon>
        <taxon>Mycobacteriales</taxon>
        <taxon>Mycobacteriaceae</taxon>
        <taxon>Mycolicibacterium</taxon>
    </lineage>
</organism>
<dbReference type="EMBL" id="LT629971">
    <property type="protein sequence ID" value="SEH64965.1"/>
    <property type="molecule type" value="Genomic_DNA"/>
</dbReference>
<keyword evidence="2" id="KW-1185">Reference proteome</keyword>
<dbReference type="OrthoDB" id="9778801at2"/>
<name>A0A1H6JVC5_MYCRU</name>
<gene>
    <name evidence="1" type="ORF">SAMN04489835_2455</name>
</gene>
<protein>
    <recommendedName>
        <fullName evidence="3">DUF1365 family protein</fullName>
    </recommendedName>
</protein>
<dbReference type="AlphaFoldDB" id="A0A1H6JVC5"/>
<dbReference type="RefSeq" id="WP_157897673.1">
    <property type="nucleotide sequence ID" value="NZ_LT629971.1"/>
</dbReference>
<dbReference type="Proteomes" id="UP000182915">
    <property type="component" value="Chromosome I"/>
</dbReference>
<reference evidence="2" key="1">
    <citation type="submission" date="2016-10" db="EMBL/GenBank/DDBJ databases">
        <authorList>
            <person name="Varghese N."/>
            <person name="Submissions S."/>
        </authorList>
    </citation>
    <scope>NUCLEOTIDE SEQUENCE [LARGE SCALE GENOMIC DNA]</scope>
    <source>
        <strain evidence="2">DSM 45405</strain>
    </source>
</reference>
<dbReference type="Pfam" id="PF07103">
    <property type="entry name" value="DUF1365"/>
    <property type="match status" value="1"/>
</dbReference>